<dbReference type="Pfam" id="PF01715">
    <property type="entry name" value="IPPT"/>
    <property type="match status" value="1"/>
</dbReference>
<gene>
    <name evidence="8" type="ORF">N8I77_009100</name>
</gene>
<comment type="similarity">
    <text evidence="1 5 7">Belongs to the IPP transferase family.</text>
</comment>
<evidence type="ECO:0000256" key="7">
    <source>
        <dbReference type="RuleBase" id="RU003785"/>
    </source>
</evidence>
<dbReference type="InterPro" id="IPR018022">
    <property type="entry name" value="IPT"/>
</dbReference>
<keyword evidence="2 5" id="KW-0808">Transferase</keyword>
<dbReference type="Proteomes" id="UP001265746">
    <property type="component" value="Unassembled WGS sequence"/>
</dbReference>
<keyword evidence="9" id="KW-1185">Reference proteome</keyword>
<dbReference type="NCBIfam" id="TIGR00174">
    <property type="entry name" value="miaA"/>
    <property type="match status" value="1"/>
</dbReference>
<reference evidence="8" key="1">
    <citation type="submission" date="2023-06" db="EMBL/GenBank/DDBJ databases">
        <authorList>
            <person name="Noh H."/>
        </authorList>
    </citation>
    <scope>NUCLEOTIDE SEQUENCE</scope>
    <source>
        <strain evidence="8">DUCC20226</strain>
    </source>
</reference>
<dbReference type="InterPro" id="IPR036236">
    <property type="entry name" value="Znf_C2H2_sf"/>
</dbReference>
<dbReference type="InterPro" id="IPR039657">
    <property type="entry name" value="Dimethylallyltransferase"/>
</dbReference>
<evidence type="ECO:0000256" key="5">
    <source>
        <dbReference type="PIRNR" id="PIRNR039110"/>
    </source>
</evidence>
<dbReference type="SUPFAM" id="SSF57667">
    <property type="entry name" value="beta-beta-alpha zinc fingers"/>
    <property type="match status" value="1"/>
</dbReference>
<accession>A0AAD9S9G6</accession>
<evidence type="ECO:0000256" key="2">
    <source>
        <dbReference type="ARBA" id="ARBA00022679"/>
    </source>
</evidence>
<dbReference type="SUPFAM" id="SSF52540">
    <property type="entry name" value="P-loop containing nucleoside triphosphate hydrolases"/>
    <property type="match status" value="1"/>
</dbReference>
<sequence length="480" mass="54023">MLRARLISRLLSRPVQCFNTMSAREPPSAPLLVILGSTGTGKSELAVDLAVRFNGEIINADAMQMYKGLPIITNKISPEEQRSIPHHLLGNISLDQETWVVGVFKREASRVIQEIRSRDRVPIVVGGTHYYTNALLFRDSLVEKEDASPDTTLAQDNSAQHPILNGTTEAMWEKLKEVDPVMADRWHPNDRRKIRRSLEIFLTTGRPASEIYAEQQSRKRAEAALQQDFSKPDAVLFWVHSEAQVLKDRLDSRVDKMLDNGLMDEVTEVNNYLKSKLKSGEPVDFSRGIWQSIGFKEFQPYLGAVERGADAKDLEKLRLECLEVMKTATKRYAKYQTKWISKQTLPSLEEEGDQDRLYVLDSTDVARYSEDVLDKAAFLTQLFLAGNEMPDPSSVSDAAKIVLNTAIKSAASAQGTPCRKHCSTCDTTLLTEEGWQKHVRGKAHRRRARHAKQTALVPAQDIETALVEAETTHPSLSEQR</sequence>
<keyword evidence="5 6" id="KW-0819">tRNA processing</keyword>
<dbReference type="GO" id="GO:0052381">
    <property type="term" value="F:tRNA dimethylallyltransferase activity"/>
    <property type="evidence" value="ECO:0007669"/>
    <property type="project" value="UniProtKB-UniRule"/>
</dbReference>
<dbReference type="AlphaFoldDB" id="A0AAD9S9G6"/>
<evidence type="ECO:0000256" key="6">
    <source>
        <dbReference type="RuleBase" id="RU003783"/>
    </source>
</evidence>
<comment type="function">
    <text evidence="5">Catalyzes the transfer of a dimethylallyl group onto the adenine at position 37.</text>
</comment>
<evidence type="ECO:0000313" key="8">
    <source>
        <dbReference type="EMBL" id="KAK2602582.1"/>
    </source>
</evidence>
<dbReference type="GO" id="GO:0005524">
    <property type="term" value="F:ATP binding"/>
    <property type="evidence" value="ECO:0007669"/>
    <property type="project" value="UniProtKB-UniRule"/>
</dbReference>
<comment type="caution">
    <text evidence="8">The sequence shown here is derived from an EMBL/GenBank/DDBJ whole genome shotgun (WGS) entry which is preliminary data.</text>
</comment>
<dbReference type="PANTHER" id="PTHR11088">
    <property type="entry name" value="TRNA DIMETHYLALLYLTRANSFERASE"/>
    <property type="match status" value="1"/>
</dbReference>
<organism evidence="8 9">
    <name type="scientific">Phomopsis amygdali</name>
    <name type="common">Fusicoccum amygdali</name>
    <dbReference type="NCBI Taxonomy" id="1214568"/>
    <lineage>
        <taxon>Eukaryota</taxon>
        <taxon>Fungi</taxon>
        <taxon>Dikarya</taxon>
        <taxon>Ascomycota</taxon>
        <taxon>Pezizomycotina</taxon>
        <taxon>Sordariomycetes</taxon>
        <taxon>Sordariomycetidae</taxon>
        <taxon>Diaporthales</taxon>
        <taxon>Diaporthaceae</taxon>
        <taxon>Diaporthe</taxon>
    </lineage>
</organism>
<evidence type="ECO:0000256" key="3">
    <source>
        <dbReference type="ARBA" id="ARBA00022741"/>
    </source>
</evidence>
<dbReference type="GO" id="GO:0006400">
    <property type="term" value="P:tRNA modification"/>
    <property type="evidence" value="ECO:0007669"/>
    <property type="project" value="TreeGrafter"/>
</dbReference>
<dbReference type="PIRSF" id="PIRSF039110">
    <property type="entry name" value="IPP_transferase"/>
    <property type="match status" value="1"/>
</dbReference>
<dbReference type="InterPro" id="IPR027417">
    <property type="entry name" value="P-loop_NTPase"/>
</dbReference>
<dbReference type="Gene3D" id="3.40.50.300">
    <property type="entry name" value="P-loop containing nucleotide triphosphate hydrolases"/>
    <property type="match status" value="1"/>
</dbReference>
<dbReference type="InterPro" id="IPR030666">
    <property type="entry name" value="IPP_transferase_euk"/>
</dbReference>
<dbReference type="GO" id="GO:0005739">
    <property type="term" value="C:mitochondrion"/>
    <property type="evidence" value="ECO:0007669"/>
    <property type="project" value="TreeGrafter"/>
</dbReference>
<dbReference type="EMBL" id="JAUJFL010000005">
    <property type="protein sequence ID" value="KAK2602582.1"/>
    <property type="molecule type" value="Genomic_DNA"/>
</dbReference>
<evidence type="ECO:0000256" key="1">
    <source>
        <dbReference type="ARBA" id="ARBA00005842"/>
    </source>
</evidence>
<keyword evidence="4 5" id="KW-0067">ATP-binding</keyword>
<evidence type="ECO:0000313" key="9">
    <source>
        <dbReference type="Proteomes" id="UP001265746"/>
    </source>
</evidence>
<keyword evidence="5" id="KW-0963">Cytoplasm</keyword>
<dbReference type="PANTHER" id="PTHR11088:SF89">
    <property type="entry name" value="TRNA DIMETHYLALLYLTRANSFERASE"/>
    <property type="match status" value="1"/>
</dbReference>
<dbReference type="HAMAP" id="MF_00185">
    <property type="entry name" value="IPP_trans"/>
    <property type="match status" value="1"/>
</dbReference>
<proteinExistence type="inferred from homology"/>
<comment type="catalytic activity">
    <reaction evidence="5 6">
        <text>adenosine(37) in tRNA + dimethylallyl diphosphate = N(6)-dimethylallyladenosine(37) in tRNA + diphosphate</text>
        <dbReference type="Rhea" id="RHEA:26482"/>
        <dbReference type="Rhea" id="RHEA-COMP:10162"/>
        <dbReference type="Rhea" id="RHEA-COMP:10375"/>
        <dbReference type="ChEBI" id="CHEBI:33019"/>
        <dbReference type="ChEBI" id="CHEBI:57623"/>
        <dbReference type="ChEBI" id="CHEBI:74411"/>
        <dbReference type="ChEBI" id="CHEBI:74415"/>
        <dbReference type="EC" id="2.5.1.75"/>
    </reaction>
</comment>
<keyword evidence="3 5" id="KW-0547">Nucleotide-binding</keyword>
<dbReference type="EC" id="2.5.1.75" evidence="5 6"/>
<dbReference type="Gene3D" id="1.10.20.140">
    <property type="match status" value="1"/>
</dbReference>
<protein>
    <recommendedName>
        <fullName evidence="5 6">tRNA dimethylallyltransferase</fullName>
        <ecNumber evidence="5 6">2.5.1.75</ecNumber>
    </recommendedName>
</protein>
<name>A0AAD9S9G6_PHOAM</name>
<evidence type="ECO:0000256" key="4">
    <source>
        <dbReference type="ARBA" id="ARBA00022840"/>
    </source>
</evidence>